<keyword evidence="4 8" id="KW-0067">ATP-binding</keyword>
<evidence type="ECO:0000256" key="4">
    <source>
        <dbReference type="ARBA" id="ARBA00022840"/>
    </source>
</evidence>
<dbReference type="PROSITE" id="PS50893">
    <property type="entry name" value="ABC_TRANSPORTER_2"/>
    <property type="match status" value="1"/>
</dbReference>
<dbReference type="Gene3D" id="3.40.50.300">
    <property type="entry name" value="P-loop containing nucleotide triphosphate hydrolases"/>
    <property type="match status" value="1"/>
</dbReference>
<keyword evidence="3" id="KW-0547">Nucleotide-binding</keyword>
<comment type="caution">
    <text evidence="8">The sequence shown here is derived from an EMBL/GenBank/DDBJ whole genome shotgun (WGS) entry which is preliminary data.</text>
</comment>
<dbReference type="InterPro" id="IPR003439">
    <property type="entry name" value="ABC_transporter-like_ATP-bd"/>
</dbReference>
<dbReference type="GO" id="GO:0005524">
    <property type="term" value="F:ATP binding"/>
    <property type="evidence" value="ECO:0007669"/>
    <property type="project" value="UniProtKB-KW"/>
</dbReference>
<protein>
    <submittedName>
        <fullName evidence="8">ATP-binding cassette domain-containing protein</fullName>
    </submittedName>
</protein>
<evidence type="ECO:0000259" key="7">
    <source>
        <dbReference type="PROSITE" id="PS50893"/>
    </source>
</evidence>
<dbReference type="EMBL" id="JASAXT010000007">
    <property type="protein sequence ID" value="MDP8148520.1"/>
    <property type="molecule type" value="Genomic_DNA"/>
</dbReference>
<dbReference type="Pfam" id="PF00005">
    <property type="entry name" value="ABC_tran"/>
    <property type="match status" value="1"/>
</dbReference>
<keyword evidence="5" id="KW-1278">Translocase</keyword>
<reference evidence="8 9" key="1">
    <citation type="journal article" date="2023" name="Front. Microbiol.">
        <title>Phylogeography and host specificity of Pasteurellaceae pathogenic to sea-farmed fish in the north-east Atlantic.</title>
        <authorList>
            <person name="Gulla S."/>
            <person name="Colquhoun D.J."/>
            <person name="Olsen A.B."/>
            <person name="Spilsberg B."/>
            <person name="Lagesen K."/>
            <person name="Aakesson C.P."/>
            <person name="Strom S."/>
            <person name="Manji F."/>
            <person name="Birkbeck T.H."/>
            <person name="Nilsen H.K."/>
        </authorList>
    </citation>
    <scope>NUCLEOTIDE SEQUENCE [LARGE SCALE GENOMIC DNA]</scope>
    <source>
        <strain evidence="8 9">NVIB3131</strain>
    </source>
</reference>
<dbReference type="CDD" id="cd03214">
    <property type="entry name" value="ABC_Iron-Siderophores_B12_Hemin"/>
    <property type="match status" value="1"/>
</dbReference>
<comment type="similarity">
    <text evidence="1">Belongs to the ABC transporter superfamily.</text>
</comment>
<evidence type="ECO:0000256" key="3">
    <source>
        <dbReference type="ARBA" id="ARBA00022741"/>
    </source>
</evidence>
<evidence type="ECO:0000256" key="1">
    <source>
        <dbReference type="ARBA" id="ARBA00005417"/>
    </source>
</evidence>
<dbReference type="PANTHER" id="PTHR42794">
    <property type="entry name" value="HEMIN IMPORT ATP-BINDING PROTEIN HMUV"/>
    <property type="match status" value="1"/>
</dbReference>
<evidence type="ECO:0000256" key="5">
    <source>
        <dbReference type="ARBA" id="ARBA00022967"/>
    </source>
</evidence>
<keyword evidence="2" id="KW-0813">Transport</keyword>
<sequence length="268" mass="30337">MSIILAAENLTFTVQHKNLIDHLNLEIIQGSFNTIIGPNGAGKTTYLNLINGDIPPNKGIISLNGKNLRTTDRLALAKKRAVLPQLIHIPFNIQVEDIVDLGREPYRYQCCKKQNQAVVQHCLEKMGILNLRKQEYATLSGGEQHRVQIARTLAQIFAYPDEDLTGKILFLDEPTNHLDIHHQYNLMYLLKELQGQGLTIIAVMHDLSLTLQFSDHILLLNKGKKVGDFTPEELVKNNALSEVYQMDMNILWSEQLARYLIAPTPKPL</sequence>
<feature type="domain" description="ABC transporter" evidence="7">
    <location>
        <begin position="5"/>
        <end position="247"/>
    </location>
</feature>
<comment type="function">
    <text evidence="6">Part of the ABC transporter complex HmuTUV involved in hemin import. Responsible for energy coupling to the transport system.</text>
</comment>
<evidence type="ECO:0000256" key="2">
    <source>
        <dbReference type="ARBA" id="ARBA00022448"/>
    </source>
</evidence>
<dbReference type="AlphaFoldDB" id="A0AAW8CBY5"/>
<proteinExistence type="inferred from homology"/>
<gene>
    <name evidence="8" type="ORF">QJU57_05465</name>
</gene>
<dbReference type="SUPFAM" id="SSF52540">
    <property type="entry name" value="P-loop containing nucleoside triphosphate hydrolases"/>
    <property type="match status" value="1"/>
</dbReference>
<dbReference type="Proteomes" id="UP001226020">
    <property type="component" value="Unassembled WGS sequence"/>
</dbReference>
<organism evidence="8 9">
    <name type="scientific">Phocoenobacter atlanticus subsp. atlanticus</name>
    <dbReference type="NCBI Taxonomy" id="3061285"/>
    <lineage>
        <taxon>Bacteria</taxon>
        <taxon>Pseudomonadati</taxon>
        <taxon>Pseudomonadota</taxon>
        <taxon>Gammaproteobacteria</taxon>
        <taxon>Pasteurellales</taxon>
        <taxon>Pasteurellaceae</taxon>
        <taxon>Phocoenobacter</taxon>
        <taxon>Phocoenobacter atlanticus</taxon>
    </lineage>
</organism>
<dbReference type="FunFam" id="3.40.50.300:FF:000134">
    <property type="entry name" value="Iron-enterobactin ABC transporter ATP-binding protein"/>
    <property type="match status" value="1"/>
</dbReference>
<keyword evidence="9" id="KW-1185">Reference proteome</keyword>
<dbReference type="GO" id="GO:0016887">
    <property type="term" value="F:ATP hydrolysis activity"/>
    <property type="evidence" value="ECO:0007669"/>
    <property type="project" value="InterPro"/>
</dbReference>
<dbReference type="PANTHER" id="PTHR42794:SF1">
    <property type="entry name" value="HEMIN IMPORT ATP-BINDING PROTEIN HMUV"/>
    <property type="match status" value="1"/>
</dbReference>
<evidence type="ECO:0000313" key="9">
    <source>
        <dbReference type="Proteomes" id="UP001226020"/>
    </source>
</evidence>
<name>A0AAW8CBY5_9PAST</name>
<evidence type="ECO:0000256" key="6">
    <source>
        <dbReference type="ARBA" id="ARBA00037066"/>
    </source>
</evidence>
<dbReference type="SMART" id="SM00382">
    <property type="entry name" value="AAA"/>
    <property type="match status" value="1"/>
</dbReference>
<accession>A0AAW8CBY5</accession>
<dbReference type="InterPro" id="IPR003593">
    <property type="entry name" value="AAA+_ATPase"/>
</dbReference>
<evidence type="ECO:0000313" key="8">
    <source>
        <dbReference type="EMBL" id="MDP8148520.1"/>
    </source>
</evidence>
<dbReference type="RefSeq" id="WP_306352177.1">
    <property type="nucleotide sequence ID" value="NZ_JASAWV010000007.1"/>
</dbReference>
<dbReference type="InterPro" id="IPR027417">
    <property type="entry name" value="P-loop_NTPase"/>
</dbReference>